<dbReference type="Gene3D" id="3.40.190.290">
    <property type="match status" value="1"/>
</dbReference>
<dbReference type="SUPFAM" id="SSF53850">
    <property type="entry name" value="Periplasmic binding protein-like II"/>
    <property type="match status" value="1"/>
</dbReference>
<gene>
    <name evidence="6" type="ORF">EZ428_11700</name>
</gene>
<evidence type="ECO:0000256" key="4">
    <source>
        <dbReference type="ARBA" id="ARBA00023163"/>
    </source>
</evidence>
<dbReference type="InterPro" id="IPR000847">
    <property type="entry name" value="LysR_HTH_N"/>
</dbReference>
<feature type="domain" description="HTH lysR-type" evidence="5">
    <location>
        <begin position="1"/>
        <end position="58"/>
    </location>
</feature>
<keyword evidence="2" id="KW-0805">Transcription regulation</keyword>
<comment type="similarity">
    <text evidence="1">Belongs to the LysR transcriptional regulatory family.</text>
</comment>
<dbReference type="RefSeq" id="WP_131553318.1">
    <property type="nucleotide sequence ID" value="NZ_SJSK01000002.1"/>
</dbReference>
<name>A0A4R0MYJ2_9SPHI</name>
<evidence type="ECO:0000256" key="3">
    <source>
        <dbReference type="ARBA" id="ARBA00023125"/>
    </source>
</evidence>
<dbReference type="PRINTS" id="PR00039">
    <property type="entry name" value="HTHLYSR"/>
</dbReference>
<organism evidence="6 7">
    <name type="scientific">Pedobacter frigiditerrae</name>
    <dbReference type="NCBI Taxonomy" id="2530452"/>
    <lineage>
        <taxon>Bacteria</taxon>
        <taxon>Pseudomonadati</taxon>
        <taxon>Bacteroidota</taxon>
        <taxon>Sphingobacteriia</taxon>
        <taxon>Sphingobacteriales</taxon>
        <taxon>Sphingobacteriaceae</taxon>
        <taxon>Pedobacter</taxon>
    </lineage>
</organism>
<dbReference type="Pfam" id="PF00126">
    <property type="entry name" value="HTH_1"/>
    <property type="match status" value="1"/>
</dbReference>
<dbReference type="Gene3D" id="1.10.10.10">
    <property type="entry name" value="Winged helix-like DNA-binding domain superfamily/Winged helix DNA-binding domain"/>
    <property type="match status" value="1"/>
</dbReference>
<evidence type="ECO:0000259" key="5">
    <source>
        <dbReference type="PROSITE" id="PS50931"/>
    </source>
</evidence>
<dbReference type="InterPro" id="IPR036390">
    <property type="entry name" value="WH_DNA-bd_sf"/>
</dbReference>
<keyword evidence="4" id="KW-0804">Transcription</keyword>
<keyword evidence="7" id="KW-1185">Reference proteome</keyword>
<dbReference type="PANTHER" id="PTHR30126:SF40">
    <property type="entry name" value="HTH-TYPE TRANSCRIPTIONAL REGULATOR GLTR"/>
    <property type="match status" value="1"/>
</dbReference>
<dbReference type="GO" id="GO:0000976">
    <property type="term" value="F:transcription cis-regulatory region binding"/>
    <property type="evidence" value="ECO:0007669"/>
    <property type="project" value="TreeGrafter"/>
</dbReference>
<evidence type="ECO:0000256" key="1">
    <source>
        <dbReference type="ARBA" id="ARBA00009437"/>
    </source>
</evidence>
<dbReference type="Pfam" id="PF03466">
    <property type="entry name" value="LysR_substrate"/>
    <property type="match status" value="1"/>
</dbReference>
<dbReference type="PANTHER" id="PTHR30126">
    <property type="entry name" value="HTH-TYPE TRANSCRIPTIONAL REGULATOR"/>
    <property type="match status" value="1"/>
</dbReference>
<dbReference type="GO" id="GO:0003700">
    <property type="term" value="F:DNA-binding transcription factor activity"/>
    <property type="evidence" value="ECO:0007669"/>
    <property type="project" value="InterPro"/>
</dbReference>
<dbReference type="OrthoDB" id="9803735at2"/>
<reference evidence="6 7" key="1">
    <citation type="submission" date="2019-02" db="EMBL/GenBank/DDBJ databases">
        <title>Pedobacter sp. RP-1-13 sp. nov., isolated from Arctic soil.</title>
        <authorList>
            <person name="Dahal R.H."/>
        </authorList>
    </citation>
    <scope>NUCLEOTIDE SEQUENCE [LARGE SCALE GENOMIC DNA]</scope>
    <source>
        <strain evidence="6 7">RP-1-13</strain>
    </source>
</reference>
<dbReference type="EMBL" id="SJSK01000002">
    <property type="protein sequence ID" value="TCC92380.1"/>
    <property type="molecule type" value="Genomic_DNA"/>
</dbReference>
<dbReference type="AlphaFoldDB" id="A0A4R0MYJ2"/>
<protein>
    <submittedName>
        <fullName evidence="6">LysR family transcriptional regulator</fullName>
    </submittedName>
</protein>
<evidence type="ECO:0000313" key="7">
    <source>
        <dbReference type="Proteomes" id="UP000292884"/>
    </source>
</evidence>
<dbReference type="InterPro" id="IPR005119">
    <property type="entry name" value="LysR_subst-bd"/>
</dbReference>
<sequence length="297" mass="33397">MNFNDLKIFKAVTVHNSFTRAAETMFTVQSNVTARIKILEKELGTELFKRNTRKTELTKSGQILMNYTSQILHLLEEARREISNSDEISGTLRLGCIETTIALEIPQILKDFSNRQPFVDIEFKSALTPTLINDVLSYNLDAAFVSSPVNIPELQQQVIKEEQLAVILPGNSVSLPSILKNKIPLKIIVFDHGCVFRTRLESWLNSKGIIQFKAIVVNSIEGIINFVEAGLGISILPVEIINLYYSQRSVKTLSLNKELATLTTILIYRNDALQSKALNAFVQDYKELPAKGINTNR</sequence>
<evidence type="ECO:0000313" key="6">
    <source>
        <dbReference type="EMBL" id="TCC92380.1"/>
    </source>
</evidence>
<dbReference type="PROSITE" id="PS50931">
    <property type="entry name" value="HTH_LYSR"/>
    <property type="match status" value="1"/>
</dbReference>
<dbReference type="InterPro" id="IPR036388">
    <property type="entry name" value="WH-like_DNA-bd_sf"/>
</dbReference>
<dbReference type="Proteomes" id="UP000292884">
    <property type="component" value="Unassembled WGS sequence"/>
</dbReference>
<accession>A0A4R0MYJ2</accession>
<dbReference type="SUPFAM" id="SSF46785">
    <property type="entry name" value="Winged helix' DNA-binding domain"/>
    <property type="match status" value="1"/>
</dbReference>
<evidence type="ECO:0000256" key="2">
    <source>
        <dbReference type="ARBA" id="ARBA00023015"/>
    </source>
</evidence>
<proteinExistence type="inferred from homology"/>
<comment type="caution">
    <text evidence="6">The sequence shown here is derived from an EMBL/GenBank/DDBJ whole genome shotgun (WGS) entry which is preliminary data.</text>
</comment>
<keyword evidence="3" id="KW-0238">DNA-binding</keyword>
<dbReference type="FunFam" id="1.10.10.10:FF:000001">
    <property type="entry name" value="LysR family transcriptional regulator"/>
    <property type="match status" value="1"/>
</dbReference>